<evidence type="ECO:0000313" key="2">
    <source>
        <dbReference type="EMBL" id="CAD6498920.1"/>
    </source>
</evidence>
<evidence type="ECO:0000256" key="1">
    <source>
        <dbReference type="SAM" id="MobiDB-lite"/>
    </source>
</evidence>
<evidence type="ECO:0000313" key="3">
    <source>
        <dbReference type="Proteomes" id="UP000683417"/>
    </source>
</evidence>
<organism evidence="2 3">
    <name type="scientific">Blumeria graminis f. sp. triticale</name>
    <dbReference type="NCBI Taxonomy" id="1689686"/>
    <lineage>
        <taxon>Eukaryota</taxon>
        <taxon>Fungi</taxon>
        <taxon>Dikarya</taxon>
        <taxon>Ascomycota</taxon>
        <taxon>Pezizomycotina</taxon>
        <taxon>Leotiomycetes</taxon>
        <taxon>Erysiphales</taxon>
        <taxon>Erysiphaceae</taxon>
        <taxon>Blumeria</taxon>
    </lineage>
</organism>
<dbReference type="EMBL" id="CAJHIT010000001">
    <property type="protein sequence ID" value="CAD6498920.1"/>
    <property type="molecule type" value="Genomic_DNA"/>
</dbReference>
<reference evidence="2" key="1">
    <citation type="submission" date="2020-10" db="EMBL/GenBank/DDBJ databases">
        <authorList>
            <person name="Muller C M."/>
        </authorList>
    </citation>
    <scope>NUCLEOTIDE SEQUENCE</scope>
    <source>
        <strain evidence="2">THUN-12</strain>
    </source>
</reference>
<protein>
    <submittedName>
        <fullName evidence="2">BgTH12-04576</fullName>
    </submittedName>
</protein>
<comment type="caution">
    <text evidence="2">The sequence shown here is derived from an EMBL/GenBank/DDBJ whole genome shotgun (WGS) entry which is preliminary data.</text>
</comment>
<accession>A0A9W4GCL6</accession>
<gene>
    <name evidence="2" type="ORF">BGTH12_LOCUS278</name>
</gene>
<name>A0A9W4GCL6_BLUGR</name>
<dbReference type="AlphaFoldDB" id="A0A9W4GCL6"/>
<dbReference type="Proteomes" id="UP000683417">
    <property type="component" value="Unassembled WGS sequence"/>
</dbReference>
<feature type="compositionally biased region" description="Basic and acidic residues" evidence="1">
    <location>
        <begin position="10"/>
        <end position="26"/>
    </location>
</feature>
<proteinExistence type="predicted"/>
<feature type="region of interest" description="Disordered" evidence="1">
    <location>
        <begin position="1"/>
        <end position="34"/>
    </location>
</feature>
<sequence length="85" mass="9737">MSVIAAHTMPKQEDQEGYEDKDKEAAEPPATINEALNSHKRLLSFKEHEPDANSVELTILMRKERSLQQQAELNRSQGTLNSWFK</sequence>